<evidence type="ECO:0000256" key="1">
    <source>
        <dbReference type="SAM" id="Phobius"/>
    </source>
</evidence>
<dbReference type="AlphaFoldDB" id="A0A6N8U7S9"/>
<protein>
    <submittedName>
        <fullName evidence="2">Uncharacterized protein</fullName>
    </submittedName>
</protein>
<feature type="transmembrane region" description="Helical" evidence="1">
    <location>
        <begin position="7"/>
        <end position="25"/>
    </location>
</feature>
<evidence type="ECO:0000313" key="2">
    <source>
        <dbReference type="EMBL" id="MXQ72599.1"/>
    </source>
</evidence>
<reference evidence="2 3" key="1">
    <citation type="submission" date="2019-12" db="EMBL/GenBank/DDBJ databases">
        <authorList>
            <person name="Yang R."/>
        </authorList>
    </citation>
    <scope>NUCLEOTIDE SEQUENCE [LARGE SCALE GENOMIC DNA]</scope>
    <source>
        <strain evidence="2 3">DONG20-135</strain>
    </source>
</reference>
<comment type="caution">
    <text evidence="2">The sequence shown here is derived from an EMBL/GenBank/DDBJ whole genome shotgun (WGS) entry which is preliminary data.</text>
</comment>
<keyword evidence="1" id="KW-0472">Membrane</keyword>
<keyword evidence="1" id="KW-1133">Transmembrane helix</keyword>
<evidence type="ECO:0000313" key="3">
    <source>
        <dbReference type="Proteomes" id="UP000434036"/>
    </source>
</evidence>
<dbReference type="Proteomes" id="UP000434036">
    <property type="component" value="Unassembled WGS sequence"/>
</dbReference>
<keyword evidence="1" id="KW-0812">Transmembrane</keyword>
<feature type="transmembrane region" description="Helical" evidence="1">
    <location>
        <begin position="31"/>
        <end position="51"/>
    </location>
</feature>
<feature type="transmembrane region" description="Helical" evidence="1">
    <location>
        <begin position="58"/>
        <end position="77"/>
    </location>
</feature>
<dbReference type="RefSeq" id="WP_160624089.1">
    <property type="nucleotide sequence ID" value="NZ_WUUQ01000001.1"/>
</dbReference>
<keyword evidence="3" id="KW-1185">Reference proteome</keyword>
<reference evidence="2 3" key="2">
    <citation type="submission" date="2020-01" db="EMBL/GenBank/DDBJ databases">
        <title>Clostridiaceae sp. nov. isolated from the gut of human by culturomics.</title>
        <authorList>
            <person name="Chang Y."/>
        </authorList>
    </citation>
    <scope>NUCLEOTIDE SEQUENCE [LARGE SCALE GENOMIC DNA]</scope>
    <source>
        <strain evidence="2 3">DONG20-135</strain>
    </source>
</reference>
<name>A0A6N8U7S9_9FIRM</name>
<organism evidence="2 3">
    <name type="scientific">Copranaerobaculum intestinale</name>
    <dbReference type="NCBI Taxonomy" id="2692629"/>
    <lineage>
        <taxon>Bacteria</taxon>
        <taxon>Bacillati</taxon>
        <taxon>Bacillota</taxon>
        <taxon>Erysipelotrichia</taxon>
        <taxon>Erysipelotrichales</taxon>
        <taxon>Erysipelotrichaceae</taxon>
        <taxon>Copranaerobaculum</taxon>
    </lineage>
</organism>
<proteinExistence type="predicted"/>
<accession>A0A6N8U7S9</accession>
<sequence length="109" mass="12641">MRYKQIMMIYTFGFIGIILLSVFCVPNFVLVFHAGMILLMLTMMVALEWVMYGTGQRFFVDLFLFAGISIGVLLGLFENPHLEWIITKQSVVFIFVLTMIATYRALREK</sequence>
<feature type="transmembrane region" description="Helical" evidence="1">
    <location>
        <begin position="89"/>
        <end position="106"/>
    </location>
</feature>
<gene>
    <name evidence="2" type="ORF">GSF08_01400</name>
</gene>
<dbReference type="EMBL" id="WUUQ01000001">
    <property type="protein sequence ID" value="MXQ72599.1"/>
    <property type="molecule type" value="Genomic_DNA"/>
</dbReference>